<dbReference type="Proteomes" id="UP000234667">
    <property type="component" value="Unassembled WGS sequence"/>
</dbReference>
<name>A0A2J5NBA6_9ENTR</name>
<evidence type="ECO:0000256" key="1">
    <source>
        <dbReference type="SAM" id="Coils"/>
    </source>
</evidence>
<evidence type="ECO:0000313" key="2">
    <source>
        <dbReference type="EMBL" id="PLO50841.1"/>
    </source>
</evidence>
<accession>A0A2J5NBA6</accession>
<evidence type="ECO:0000313" key="3">
    <source>
        <dbReference type="Proteomes" id="UP000234667"/>
    </source>
</evidence>
<keyword evidence="1" id="KW-0175">Coiled coil</keyword>
<dbReference type="EMBL" id="PIDR01002436">
    <property type="protein sequence ID" value="PLO50841.1"/>
    <property type="molecule type" value="Genomic_DNA"/>
</dbReference>
<protein>
    <submittedName>
        <fullName evidence="2">Uncharacterized protein</fullName>
    </submittedName>
</protein>
<reference evidence="2 3" key="1">
    <citation type="submission" date="2017-11" db="EMBL/GenBank/DDBJ databases">
        <authorList>
            <person name="Han C.G."/>
        </authorList>
    </citation>
    <scope>NUCLEOTIDE SEQUENCE [LARGE SCALE GENOMIC DNA]</scope>
    <source>
        <strain evidence="2 3">A10</strain>
    </source>
</reference>
<sequence length="138" mass="15452">MLTHPAGRSFSIVRDKIVKLICPGTEKHGVSLMDEQTQQLSEAINKLTELNNSLQKRVLVLEANAAIDEIAHACCIASDSPSVRLQSWNQWVADRVAEHAVKTSSTGKPEEPLVKLVIEVQLKRIEHWSELFREGNED</sequence>
<feature type="coiled-coil region" evidence="1">
    <location>
        <begin position="33"/>
        <end position="64"/>
    </location>
</feature>
<organism evidence="2 3">
    <name type="scientific">Klebsiella michiganensis</name>
    <dbReference type="NCBI Taxonomy" id="1134687"/>
    <lineage>
        <taxon>Bacteria</taxon>
        <taxon>Pseudomonadati</taxon>
        <taxon>Pseudomonadota</taxon>
        <taxon>Gammaproteobacteria</taxon>
        <taxon>Enterobacterales</taxon>
        <taxon>Enterobacteriaceae</taxon>
        <taxon>Klebsiella/Raoultella group</taxon>
        <taxon>Klebsiella</taxon>
    </lineage>
</organism>
<reference evidence="2 3" key="2">
    <citation type="submission" date="2018-01" db="EMBL/GenBank/DDBJ databases">
        <title>Genomic study of Klebsiella pneumoniae.</title>
        <authorList>
            <person name="Yang Y."/>
            <person name="Bicalho R."/>
        </authorList>
    </citation>
    <scope>NUCLEOTIDE SEQUENCE [LARGE SCALE GENOMIC DNA]</scope>
    <source>
        <strain evidence="2 3">A10</strain>
    </source>
</reference>
<gene>
    <name evidence="2" type="ORF">CWN49_38095</name>
</gene>
<proteinExistence type="predicted"/>
<dbReference type="AlphaFoldDB" id="A0A2J5NBA6"/>
<comment type="caution">
    <text evidence="2">The sequence shown here is derived from an EMBL/GenBank/DDBJ whole genome shotgun (WGS) entry which is preliminary data.</text>
</comment>